<keyword evidence="1" id="KW-0812">Transmembrane</keyword>
<sequence>MGKFILICSSLMAVFAEAFYLVHALSPVIFLVTALSLVVSYGLFALFNRDFSLILVVLEVLGLGFWLVFEAWLTGAKTMVQAQDVAIDITLSATIIFLWLSARYIKGLFAQNVGLQEEILSLKKHDEQTGVLTFNEFQYRFESIWVGLRRRNEVGFFLKISLPPFKYTQRSILGKVTQSALDAIRSHYDIVGVTPNEEIYIVLQNTTEQGVDIVERRFFKLLSRTISGYIAKGISVECAKIDLTFSDAESWLNYVMGKEQLVEQERHRI</sequence>
<evidence type="ECO:0000313" key="3">
    <source>
        <dbReference type="Proteomes" id="UP001597079"/>
    </source>
</evidence>
<keyword evidence="1" id="KW-0472">Membrane</keyword>
<feature type="transmembrane region" description="Helical" evidence="1">
    <location>
        <begin position="53"/>
        <end position="73"/>
    </location>
</feature>
<evidence type="ECO:0000313" key="2">
    <source>
        <dbReference type="EMBL" id="MFD1676828.1"/>
    </source>
</evidence>
<feature type="transmembrane region" description="Helical" evidence="1">
    <location>
        <begin position="28"/>
        <end position="46"/>
    </location>
</feature>
<accession>A0ABW4JLI9</accession>
<keyword evidence="3" id="KW-1185">Reference proteome</keyword>
<gene>
    <name evidence="2" type="ORF">ACFSB2_19320</name>
</gene>
<comment type="caution">
    <text evidence="2">The sequence shown here is derived from an EMBL/GenBank/DDBJ whole genome shotgun (WGS) entry which is preliminary data.</text>
</comment>
<dbReference type="RefSeq" id="WP_377944738.1">
    <property type="nucleotide sequence ID" value="NZ_JBHUCX010000076.1"/>
</dbReference>
<evidence type="ECO:0008006" key="4">
    <source>
        <dbReference type="Google" id="ProtNLM"/>
    </source>
</evidence>
<proteinExistence type="predicted"/>
<keyword evidence="1" id="KW-1133">Transmembrane helix</keyword>
<dbReference type="Proteomes" id="UP001597079">
    <property type="component" value="Unassembled WGS sequence"/>
</dbReference>
<evidence type="ECO:0000256" key="1">
    <source>
        <dbReference type="SAM" id="Phobius"/>
    </source>
</evidence>
<organism evidence="2 3">
    <name type="scientific">Alicyclobacillus fodiniaquatilis</name>
    <dbReference type="NCBI Taxonomy" id="1661150"/>
    <lineage>
        <taxon>Bacteria</taxon>
        <taxon>Bacillati</taxon>
        <taxon>Bacillota</taxon>
        <taxon>Bacilli</taxon>
        <taxon>Bacillales</taxon>
        <taxon>Alicyclobacillaceae</taxon>
        <taxon>Alicyclobacillus</taxon>
    </lineage>
</organism>
<feature type="transmembrane region" description="Helical" evidence="1">
    <location>
        <begin position="85"/>
        <end position="102"/>
    </location>
</feature>
<name>A0ABW4JLI9_9BACL</name>
<dbReference type="EMBL" id="JBHUCX010000076">
    <property type="protein sequence ID" value="MFD1676828.1"/>
    <property type="molecule type" value="Genomic_DNA"/>
</dbReference>
<protein>
    <recommendedName>
        <fullName evidence="4">GGDEF domain-containing protein</fullName>
    </recommendedName>
</protein>
<reference evidence="3" key="1">
    <citation type="journal article" date="2019" name="Int. J. Syst. Evol. Microbiol.">
        <title>The Global Catalogue of Microorganisms (GCM) 10K type strain sequencing project: providing services to taxonomists for standard genome sequencing and annotation.</title>
        <authorList>
            <consortium name="The Broad Institute Genomics Platform"/>
            <consortium name="The Broad Institute Genome Sequencing Center for Infectious Disease"/>
            <person name="Wu L."/>
            <person name="Ma J."/>
        </authorList>
    </citation>
    <scope>NUCLEOTIDE SEQUENCE [LARGE SCALE GENOMIC DNA]</scope>
    <source>
        <strain evidence="3">CGMCC 1.12286</strain>
    </source>
</reference>